<dbReference type="Proteomes" id="UP001059597">
    <property type="component" value="Chromosome"/>
</dbReference>
<evidence type="ECO:0000256" key="1">
    <source>
        <dbReference type="SAM" id="MobiDB-lite"/>
    </source>
</evidence>
<evidence type="ECO:0000313" key="2">
    <source>
        <dbReference type="EMBL" id="BDM71416.1"/>
    </source>
</evidence>
<sequence length="95" mass="10373">MNAVVEAPGEAPPEGGVTLPPFERRGRTGPRPRCPETMNTLSGHSREVLAPYKRIRRLEFADLPKTVPGTLSRSEPPARTAPGDGGAAYWEENHR</sequence>
<dbReference type="EMBL" id="AP026073">
    <property type="protein sequence ID" value="BDM71416.1"/>
    <property type="molecule type" value="Genomic_DNA"/>
</dbReference>
<protein>
    <submittedName>
        <fullName evidence="2">Uncharacterized protein</fullName>
    </submittedName>
</protein>
<reference evidence="2" key="1">
    <citation type="submission" date="2022-06" db="EMBL/GenBank/DDBJ databases">
        <title>Complete genome sequence of Streptomyces nigrescens HEK616.</title>
        <authorList>
            <person name="Asamizu S."/>
            <person name="Onaka H."/>
        </authorList>
    </citation>
    <scope>NUCLEOTIDE SEQUENCE</scope>
    <source>
        <strain evidence="2">HEK616</strain>
    </source>
</reference>
<feature type="region of interest" description="Disordered" evidence="1">
    <location>
        <begin position="1"/>
        <end position="40"/>
    </location>
</feature>
<proteinExistence type="predicted"/>
<evidence type="ECO:0000313" key="3">
    <source>
        <dbReference type="Proteomes" id="UP001059597"/>
    </source>
</evidence>
<gene>
    <name evidence="2" type="ORF">HEK616_49030</name>
</gene>
<keyword evidence="3" id="KW-1185">Reference proteome</keyword>
<accession>A0ABN6R097</accession>
<name>A0ABN6R097_STRNI</name>
<feature type="region of interest" description="Disordered" evidence="1">
    <location>
        <begin position="66"/>
        <end position="95"/>
    </location>
</feature>
<organism evidence="2 3">
    <name type="scientific">Streptomyces nigrescens</name>
    <dbReference type="NCBI Taxonomy" id="1920"/>
    <lineage>
        <taxon>Bacteria</taxon>
        <taxon>Bacillati</taxon>
        <taxon>Actinomycetota</taxon>
        <taxon>Actinomycetes</taxon>
        <taxon>Kitasatosporales</taxon>
        <taxon>Streptomycetaceae</taxon>
        <taxon>Streptomyces</taxon>
    </lineage>
</organism>